<dbReference type="Proteomes" id="UP000179023">
    <property type="component" value="Unassembled WGS sequence"/>
</dbReference>
<dbReference type="Gene3D" id="1.10.150.240">
    <property type="entry name" value="Putative phosphatase, domain 2"/>
    <property type="match status" value="1"/>
</dbReference>
<dbReference type="InterPro" id="IPR036412">
    <property type="entry name" value="HAD-like_sf"/>
</dbReference>
<accession>A0A1G2KN64</accession>
<dbReference type="EMBL" id="MHQI01000004">
    <property type="protein sequence ID" value="OHA00865.1"/>
    <property type="molecule type" value="Genomic_DNA"/>
</dbReference>
<dbReference type="Gene3D" id="3.40.50.1000">
    <property type="entry name" value="HAD superfamily/HAD-like"/>
    <property type="match status" value="1"/>
</dbReference>
<sequence length="102" mass="11286">MGDRIKAIFFDVGGTLVDYDNTAVCLRIAQLSEKSVTVSMVRQLLYGTEEDEGLYTPDSLIYNFNVGAFGVKQFIKTVRRRLGIQSNVTNACIRDGTKGDPC</sequence>
<dbReference type="SUPFAM" id="SSF56784">
    <property type="entry name" value="HAD-like"/>
    <property type="match status" value="1"/>
</dbReference>
<dbReference type="InterPro" id="IPR023198">
    <property type="entry name" value="PGP-like_dom2"/>
</dbReference>
<proteinExistence type="predicted"/>
<evidence type="ECO:0000313" key="2">
    <source>
        <dbReference type="Proteomes" id="UP000179023"/>
    </source>
</evidence>
<dbReference type="InterPro" id="IPR023214">
    <property type="entry name" value="HAD_sf"/>
</dbReference>
<gene>
    <name evidence="1" type="ORF">A3C07_02230</name>
</gene>
<comment type="caution">
    <text evidence="1">The sequence shown here is derived from an EMBL/GenBank/DDBJ whole genome shotgun (WGS) entry which is preliminary data.</text>
</comment>
<reference evidence="1 2" key="1">
    <citation type="journal article" date="2016" name="Nat. Commun.">
        <title>Thousands of microbial genomes shed light on interconnected biogeochemical processes in an aquifer system.</title>
        <authorList>
            <person name="Anantharaman K."/>
            <person name="Brown C.T."/>
            <person name="Hug L.A."/>
            <person name="Sharon I."/>
            <person name="Castelle C.J."/>
            <person name="Probst A.J."/>
            <person name="Thomas B.C."/>
            <person name="Singh A."/>
            <person name="Wilkins M.J."/>
            <person name="Karaoz U."/>
            <person name="Brodie E.L."/>
            <person name="Williams K.H."/>
            <person name="Hubbard S.S."/>
            <person name="Banfield J.F."/>
        </authorList>
    </citation>
    <scope>NUCLEOTIDE SEQUENCE [LARGE SCALE GENOMIC DNA]</scope>
</reference>
<protein>
    <submittedName>
        <fullName evidence="1">Uncharacterized protein</fullName>
    </submittedName>
</protein>
<dbReference type="AlphaFoldDB" id="A0A1G2KN64"/>
<organism evidence="1 2">
    <name type="scientific">Candidatus Sungbacteria bacterium RIFCSPHIGHO2_02_FULL_47_11</name>
    <dbReference type="NCBI Taxonomy" id="1802270"/>
    <lineage>
        <taxon>Bacteria</taxon>
        <taxon>Candidatus Sungiibacteriota</taxon>
    </lineage>
</organism>
<evidence type="ECO:0000313" key="1">
    <source>
        <dbReference type="EMBL" id="OHA00865.1"/>
    </source>
</evidence>
<name>A0A1G2KN64_9BACT</name>